<evidence type="ECO:0000256" key="3">
    <source>
        <dbReference type="ARBA" id="ARBA00022777"/>
    </source>
</evidence>
<comment type="caution">
    <text evidence="6">The sequence shown here is derived from an EMBL/GenBank/DDBJ whole genome shotgun (WGS) entry which is preliminary data.</text>
</comment>
<dbReference type="GO" id="GO:0005829">
    <property type="term" value="C:cytosol"/>
    <property type="evidence" value="ECO:0007669"/>
    <property type="project" value="TreeGrafter"/>
</dbReference>
<evidence type="ECO:0000259" key="4">
    <source>
        <dbReference type="Pfam" id="PF07804"/>
    </source>
</evidence>
<evidence type="ECO:0008006" key="8">
    <source>
        <dbReference type="Google" id="ProtNLM"/>
    </source>
</evidence>
<dbReference type="AlphaFoldDB" id="A0A3N0AXV9"/>
<feature type="domain" description="HipA N-terminal subdomain 1" evidence="5">
    <location>
        <begin position="12"/>
        <end position="104"/>
    </location>
</feature>
<dbReference type="PANTHER" id="PTHR37419:SF1">
    <property type="entry name" value="SERINE_THREONINE-PROTEIN KINASE TOXIN HIPA"/>
    <property type="match status" value="1"/>
</dbReference>
<sequence>MRMKVWGEISGERHLVGTLETIPGREEQFVYADSYLENETAQPLSVLLPLREEPFPARQTRAFFRNLLPEGGALAAVAKTLEVKNSSYLKVLNALGSECIGALILESDNGSDDALYGYDPLSREELGRAFEAGAEGVAKLQEEAKLSLAGAQSKMGLYVDRSSGSLSQYFLPQGTAASTHIVKAANRQFEQLSENEYYCLRLAEAVGLSVPECYLGTFGDQPLFVIERFDRMVLPEDDRRAGGGVQRVQRLHQEDFCQVLGLLPERKYEKGGVRYAKKVRDVLYECSSDPVRDIEMFVRLLVVNAVLGNCDGHLKNLTVLRGADWSSFALAPVYDIASTVVYGGLDRRMAMRIGSTNKIDEVGRDDFLALAKELDVSPRMVNRLIGEVCEGVGGAASAVASDMEDALGAPLPKLREIEAFARVQIGRLGCSALGAALPATSGTGA</sequence>
<keyword evidence="3" id="KW-0418">Kinase</keyword>
<dbReference type="Pfam" id="PF07804">
    <property type="entry name" value="HipA_C"/>
    <property type="match status" value="1"/>
</dbReference>
<keyword evidence="7" id="KW-1185">Reference proteome</keyword>
<proteinExistence type="inferred from homology"/>
<dbReference type="InterPro" id="IPR052028">
    <property type="entry name" value="HipA_Ser/Thr_kinase"/>
</dbReference>
<dbReference type="InterPro" id="IPR017508">
    <property type="entry name" value="HipA_N1"/>
</dbReference>
<evidence type="ECO:0000259" key="5">
    <source>
        <dbReference type="Pfam" id="PF13657"/>
    </source>
</evidence>
<feature type="domain" description="HipA-like C-terminal" evidence="4">
    <location>
        <begin position="146"/>
        <end position="392"/>
    </location>
</feature>
<dbReference type="PANTHER" id="PTHR37419">
    <property type="entry name" value="SERINE/THREONINE-PROTEIN KINASE TOXIN HIPA"/>
    <property type="match status" value="1"/>
</dbReference>
<dbReference type="InterPro" id="IPR012893">
    <property type="entry name" value="HipA-like_C"/>
</dbReference>
<evidence type="ECO:0000256" key="2">
    <source>
        <dbReference type="ARBA" id="ARBA00022679"/>
    </source>
</evidence>
<dbReference type="Proteomes" id="UP000278327">
    <property type="component" value="Unassembled WGS sequence"/>
</dbReference>
<dbReference type="Gene3D" id="1.10.1070.20">
    <property type="match status" value="1"/>
</dbReference>
<organism evidence="6 7">
    <name type="scientific">Adlercreutzia equolifaciens subsp. celatus DSM 18785</name>
    <dbReference type="NCBI Taxonomy" id="1121021"/>
    <lineage>
        <taxon>Bacteria</taxon>
        <taxon>Bacillati</taxon>
        <taxon>Actinomycetota</taxon>
        <taxon>Coriobacteriia</taxon>
        <taxon>Eggerthellales</taxon>
        <taxon>Eggerthellaceae</taxon>
        <taxon>Adlercreutzia</taxon>
    </lineage>
</organism>
<dbReference type="Pfam" id="PF13657">
    <property type="entry name" value="Couple_hipA"/>
    <property type="match status" value="1"/>
</dbReference>
<protein>
    <recommendedName>
        <fullName evidence="8">Type II toxin-antitoxin system HipA family toxin</fullName>
    </recommendedName>
</protein>
<accession>A0A3N0AXV9</accession>
<keyword evidence="2" id="KW-0808">Transferase</keyword>
<evidence type="ECO:0000256" key="1">
    <source>
        <dbReference type="ARBA" id="ARBA00010164"/>
    </source>
</evidence>
<name>A0A3N0AXV9_9ACTN</name>
<dbReference type="EMBL" id="QICA01000002">
    <property type="protein sequence ID" value="RNL39683.1"/>
    <property type="molecule type" value="Genomic_DNA"/>
</dbReference>
<dbReference type="RefSeq" id="WP_117284643.1">
    <property type="nucleotide sequence ID" value="NZ_JAMTCE010000005.1"/>
</dbReference>
<dbReference type="GO" id="GO:0004674">
    <property type="term" value="F:protein serine/threonine kinase activity"/>
    <property type="evidence" value="ECO:0007669"/>
    <property type="project" value="TreeGrafter"/>
</dbReference>
<evidence type="ECO:0000313" key="7">
    <source>
        <dbReference type="Proteomes" id="UP000278327"/>
    </source>
</evidence>
<gene>
    <name evidence="6" type="ORF">DMP10_01775</name>
</gene>
<evidence type="ECO:0000313" key="6">
    <source>
        <dbReference type="EMBL" id="RNL39683.1"/>
    </source>
</evidence>
<dbReference type="NCBIfam" id="TIGR03071">
    <property type="entry name" value="couple_hipA"/>
    <property type="match status" value="1"/>
</dbReference>
<reference evidence="6 7" key="1">
    <citation type="journal article" date="2019" name="Microbiol. Resour. Announc.">
        <title>Draft Genome Sequences of Type Strains of Gordonibacter faecihominis, Paraeggerthella hongkongensis, Parvibacter caecicola,Slackia equolifaciens, Slackia faecicanis, and Slackia isoflavoniconvertens.</title>
        <authorList>
            <person name="Danylec N."/>
            <person name="Stoll D.A."/>
            <person name="Dotsch A."/>
            <person name="Huch M."/>
        </authorList>
    </citation>
    <scope>NUCLEOTIDE SEQUENCE [LARGE SCALE GENOMIC DNA]</scope>
    <source>
        <strain evidence="6 7">DSM 18785</strain>
    </source>
</reference>
<comment type="similarity">
    <text evidence="1">Belongs to the HipA Ser/Thr kinase family.</text>
</comment>